<keyword evidence="3" id="KW-1185">Reference proteome</keyword>
<feature type="compositionally biased region" description="Pro residues" evidence="1">
    <location>
        <begin position="19"/>
        <end position="28"/>
    </location>
</feature>
<feature type="compositionally biased region" description="Basic and acidic residues" evidence="1">
    <location>
        <begin position="52"/>
        <end position="68"/>
    </location>
</feature>
<evidence type="ECO:0000313" key="2">
    <source>
        <dbReference type="EMBL" id="KIX05927.1"/>
    </source>
</evidence>
<dbReference type="VEuPathDB" id="FungiDB:Z518_03901"/>
<dbReference type="EMBL" id="KN847477">
    <property type="protein sequence ID" value="KIX05927.1"/>
    <property type="molecule type" value="Genomic_DNA"/>
</dbReference>
<dbReference type="RefSeq" id="XP_013273063.1">
    <property type="nucleotide sequence ID" value="XM_013417609.1"/>
</dbReference>
<dbReference type="HOGENOM" id="CLU_047141_0_0_1"/>
<accession>A0A0D2FV03</accession>
<proteinExistence type="predicted"/>
<protein>
    <submittedName>
        <fullName evidence="2">Uncharacterized protein</fullName>
    </submittedName>
</protein>
<name>A0A0D2FV03_9EURO</name>
<feature type="region of interest" description="Disordered" evidence="1">
    <location>
        <begin position="1"/>
        <end position="68"/>
    </location>
</feature>
<dbReference type="AlphaFoldDB" id="A0A0D2FV03"/>
<evidence type="ECO:0000313" key="3">
    <source>
        <dbReference type="Proteomes" id="UP000053617"/>
    </source>
</evidence>
<dbReference type="OrthoDB" id="5418029at2759"/>
<reference evidence="2 3" key="1">
    <citation type="submission" date="2015-01" db="EMBL/GenBank/DDBJ databases">
        <title>The Genome Sequence of Rhinocladiella mackenzie CBS 650.93.</title>
        <authorList>
            <consortium name="The Broad Institute Genomics Platform"/>
            <person name="Cuomo C."/>
            <person name="de Hoog S."/>
            <person name="Gorbushina A."/>
            <person name="Stielow B."/>
            <person name="Teixiera M."/>
            <person name="Abouelleil A."/>
            <person name="Chapman S.B."/>
            <person name="Priest M."/>
            <person name="Young S.K."/>
            <person name="Wortman J."/>
            <person name="Nusbaum C."/>
            <person name="Birren B."/>
        </authorList>
    </citation>
    <scope>NUCLEOTIDE SEQUENCE [LARGE SCALE GENOMIC DNA]</scope>
    <source>
        <strain evidence="2 3">CBS 650.93</strain>
    </source>
</reference>
<evidence type="ECO:0000256" key="1">
    <source>
        <dbReference type="SAM" id="MobiDB-lite"/>
    </source>
</evidence>
<feature type="compositionally biased region" description="Basic and acidic residues" evidence="1">
    <location>
        <begin position="9"/>
        <end position="18"/>
    </location>
</feature>
<gene>
    <name evidence="2" type="ORF">Z518_03901</name>
</gene>
<dbReference type="Proteomes" id="UP000053617">
    <property type="component" value="Unassembled WGS sequence"/>
</dbReference>
<sequence>MAGSKRSRSIGESDERRPSPPAPLPPKKPAYLSTKSGLATAFPSPTSALDDDEHHDSLIADNGGKSDENSLTDQALVQEVLKIVANESKAKVMILESMRKYSFNLLRLKELLRENHLEVSFSKVEYTDIAPLVGLQPHARGNDIRTFDMFRARLPNHVFNGIIRDLGVFSKQYGPVGQHQNEEARSRYLSAYFNQIVAMFGGLLFNTPETILEGRITTKGRIEYQFQTYGGITVVFIEVKLDIGSSRERLNCVAQVITECGACAWMNYQRGYQIPILAVLCDGNYFYFFKFIDRHGPHKNPLFLGGKYANGHRVMKIEDIDLMPTADSRTYFQQIRQTCESFYYIFLIAYQCGLEAYWQLSLEKSRTEGKGRESTPRWHRAVVYAKAAVDEALLAWRLIDQGDVTGSMESAERAAELLAESVEEAPFTRHDLFSEYTEDMANVP</sequence>
<organism evidence="2 3">
    <name type="scientific">Rhinocladiella mackenziei CBS 650.93</name>
    <dbReference type="NCBI Taxonomy" id="1442369"/>
    <lineage>
        <taxon>Eukaryota</taxon>
        <taxon>Fungi</taxon>
        <taxon>Dikarya</taxon>
        <taxon>Ascomycota</taxon>
        <taxon>Pezizomycotina</taxon>
        <taxon>Eurotiomycetes</taxon>
        <taxon>Chaetothyriomycetidae</taxon>
        <taxon>Chaetothyriales</taxon>
        <taxon>Herpotrichiellaceae</taxon>
        <taxon>Rhinocladiella</taxon>
    </lineage>
</organism>
<dbReference type="GeneID" id="25291972"/>